<dbReference type="AlphaFoldDB" id="A0A0A9F470"/>
<evidence type="ECO:0000313" key="1">
    <source>
        <dbReference type="EMBL" id="JAE07840.1"/>
    </source>
</evidence>
<protein>
    <submittedName>
        <fullName evidence="1">Uncharacterized protein</fullName>
    </submittedName>
</protein>
<organism evidence="1">
    <name type="scientific">Arundo donax</name>
    <name type="common">Giant reed</name>
    <name type="synonym">Donax arundinaceus</name>
    <dbReference type="NCBI Taxonomy" id="35708"/>
    <lineage>
        <taxon>Eukaryota</taxon>
        <taxon>Viridiplantae</taxon>
        <taxon>Streptophyta</taxon>
        <taxon>Embryophyta</taxon>
        <taxon>Tracheophyta</taxon>
        <taxon>Spermatophyta</taxon>
        <taxon>Magnoliopsida</taxon>
        <taxon>Liliopsida</taxon>
        <taxon>Poales</taxon>
        <taxon>Poaceae</taxon>
        <taxon>PACMAD clade</taxon>
        <taxon>Arundinoideae</taxon>
        <taxon>Arundineae</taxon>
        <taxon>Arundo</taxon>
    </lineage>
</organism>
<dbReference type="EMBL" id="GBRH01190056">
    <property type="protein sequence ID" value="JAE07840.1"/>
    <property type="molecule type" value="Transcribed_RNA"/>
</dbReference>
<sequence length="44" mass="5238">MYVCMHVEASFQFVSRSSLKLYRSNRHFENMQTSSLSNMLLYSN</sequence>
<reference evidence="1" key="2">
    <citation type="journal article" date="2015" name="Data Brief">
        <title>Shoot transcriptome of the giant reed, Arundo donax.</title>
        <authorList>
            <person name="Barrero R.A."/>
            <person name="Guerrero F.D."/>
            <person name="Moolhuijzen P."/>
            <person name="Goolsby J.A."/>
            <person name="Tidwell J."/>
            <person name="Bellgard S.E."/>
            <person name="Bellgard M.I."/>
        </authorList>
    </citation>
    <scope>NUCLEOTIDE SEQUENCE</scope>
    <source>
        <tissue evidence="1">Shoot tissue taken approximately 20 cm above the soil surface</tissue>
    </source>
</reference>
<name>A0A0A9F470_ARUDO</name>
<accession>A0A0A9F470</accession>
<reference evidence="1" key="1">
    <citation type="submission" date="2014-09" db="EMBL/GenBank/DDBJ databases">
        <authorList>
            <person name="Magalhaes I.L.F."/>
            <person name="Oliveira U."/>
            <person name="Santos F.R."/>
            <person name="Vidigal T.H.D.A."/>
            <person name="Brescovit A.D."/>
            <person name="Santos A.J."/>
        </authorList>
    </citation>
    <scope>NUCLEOTIDE SEQUENCE</scope>
    <source>
        <tissue evidence="1">Shoot tissue taken approximately 20 cm above the soil surface</tissue>
    </source>
</reference>
<proteinExistence type="predicted"/>